<dbReference type="AlphaFoldDB" id="A0A3N4HK45"/>
<keyword evidence="2" id="KW-1185">Reference proteome</keyword>
<evidence type="ECO:0000313" key="1">
    <source>
        <dbReference type="EMBL" id="RPA74253.1"/>
    </source>
</evidence>
<reference evidence="1 2" key="1">
    <citation type="journal article" date="2018" name="Nat. Ecol. Evol.">
        <title>Pezizomycetes genomes reveal the molecular basis of ectomycorrhizal truffle lifestyle.</title>
        <authorList>
            <person name="Murat C."/>
            <person name="Payen T."/>
            <person name="Noel B."/>
            <person name="Kuo A."/>
            <person name="Morin E."/>
            <person name="Chen J."/>
            <person name="Kohler A."/>
            <person name="Krizsan K."/>
            <person name="Balestrini R."/>
            <person name="Da Silva C."/>
            <person name="Montanini B."/>
            <person name="Hainaut M."/>
            <person name="Levati E."/>
            <person name="Barry K.W."/>
            <person name="Belfiori B."/>
            <person name="Cichocki N."/>
            <person name="Clum A."/>
            <person name="Dockter R.B."/>
            <person name="Fauchery L."/>
            <person name="Guy J."/>
            <person name="Iotti M."/>
            <person name="Le Tacon F."/>
            <person name="Lindquist E.A."/>
            <person name="Lipzen A."/>
            <person name="Malagnac F."/>
            <person name="Mello A."/>
            <person name="Molinier V."/>
            <person name="Miyauchi S."/>
            <person name="Poulain J."/>
            <person name="Riccioni C."/>
            <person name="Rubini A."/>
            <person name="Sitrit Y."/>
            <person name="Splivallo R."/>
            <person name="Traeger S."/>
            <person name="Wang M."/>
            <person name="Zifcakova L."/>
            <person name="Wipf D."/>
            <person name="Zambonelli A."/>
            <person name="Paolocci F."/>
            <person name="Nowrousian M."/>
            <person name="Ottonello S."/>
            <person name="Baldrian P."/>
            <person name="Spatafora J.W."/>
            <person name="Henrissat B."/>
            <person name="Nagy L.G."/>
            <person name="Aury J.M."/>
            <person name="Wincker P."/>
            <person name="Grigoriev I.V."/>
            <person name="Bonfante P."/>
            <person name="Martin F.M."/>
        </authorList>
    </citation>
    <scope>NUCLEOTIDE SEQUENCE [LARGE SCALE GENOMIC DNA]</scope>
    <source>
        <strain evidence="1 2">RN42</strain>
    </source>
</reference>
<evidence type="ECO:0000313" key="2">
    <source>
        <dbReference type="Proteomes" id="UP000275078"/>
    </source>
</evidence>
<gene>
    <name evidence="1" type="ORF">BJ508DRAFT_333282</name>
</gene>
<dbReference type="Proteomes" id="UP000275078">
    <property type="component" value="Unassembled WGS sequence"/>
</dbReference>
<name>A0A3N4HK45_ASCIM</name>
<sequence>MPYDTSSIILLPSIATLQPFLIEFPAIITQADKHYGLLMPQFERQCLRKTEEYQAGHDG</sequence>
<proteinExistence type="predicted"/>
<accession>A0A3N4HK45</accession>
<protein>
    <submittedName>
        <fullName evidence="1">Uncharacterized protein</fullName>
    </submittedName>
</protein>
<organism evidence="1 2">
    <name type="scientific">Ascobolus immersus RN42</name>
    <dbReference type="NCBI Taxonomy" id="1160509"/>
    <lineage>
        <taxon>Eukaryota</taxon>
        <taxon>Fungi</taxon>
        <taxon>Dikarya</taxon>
        <taxon>Ascomycota</taxon>
        <taxon>Pezizomycotina</taxon>
        <taxon>Pezizomycetes</taxon>
        <taxon>Pezizales</taxon>
        <taxon>Ascobolaceae</taxon>
        <taxon>Ascobolus</taxon>
    </lineage>
</organism>
<dbReference type="EMBL" id="ML119796">
    <property type="protein sequence ID" value="RPA74253.1"/>
    <property type="molecule type" value="Genomic_DNA"/>
</dbReference>